<keyword evidence="1" id="KW-0285">Flavoprotein</keyword>
<dbReference type="InterPro" id="IPR036661">
    <property type="entry name" value="Luciferase-like_sf"/>
</dbReference>
<dbReference type="AlphaFoldDB" id="A0A6J7R4J0"/>
<dbReference type="PANTHER" id="PTHR42847">
    <property type="entry name" value="ALKANESULFONATE MONOOXYGENASE"/>
    <property type="match status" value="1"/>
</dbReference>
<dbReference type="EMBL" id="CAEZYR010000072">
    <property type="protein sequence ID" value="CAB4753223.1"/>
    <property type="molecule type" value="Genomic_DNA"/>
</dbReference>
<dbReference type="Gene3D" id="3.20.20.30">
    <property type="entry name" value="Luciferase-like domain"/>
    <property type="match status" value="1"/>
</dbReference>
<dbReference type="Pfam" id="PF00296">
    <property type="entry name" value="Bac_luciferase"/>
    <property type="match status" value="1"/>
</dbReference>
<protein>
    <submittedName>
        <fullName evidence="8">Unannotated protein</fullName>
    </submittedName>
</protein>
<dbReference type="InterPro" id="IPR011251">
    <property type="entry name" value="Luciferase-like_dom"/>
</dbReference>
<dbReference type="InterPro" id="IPR050172">
    <property type="entry name" value="SsuD_RutA_monooxygenase"/>
</dbReference>
<evidence type="ECO:0000313" key="7">
    <source>
        <dbReference type="EMBL" id="CAB4907506.1"/>
    </source>
</evidence>
<evidence type="ECO:0000256" key="2">
    <source>
        <dbReference type="ARBA" id="ARBA00022643"/>
    </source>
</evidence>
<name>A0A6J7R4J0_9ZZZZ</name>
<dbReference type="SUPFAM" id="SSF51679">
    <property type="entry name" value="Bacterial luciferase-like"/>
    <property type="match status" value="1"/>
</dbReference>
<keyword evidence="4" id="KW-0503">Monooxygenase</keyword>
<accession>A0A6J7R4J0</accession>
<organism evidence="8">
    <name type="scientific">freshwater metagenome</name>
    <dbReference type="NCBI Taxonomy" id="449393"/>
    <lineage>
        <taxon>unclassified sequences</taxon>
        <taxon>metagenomes</taxon>
        <taxon>ecological metagenomes</taxon>
    </lineage>
</organism>
<evidence type="ECO:0000256" key="3">
    <source>
        <dbReference type="ARBA" id="ARBA00023002"/>
    </source>
</evidence>
<evidence type="ECO:0000313" key="8">
    <source>
        <dbReference type="EMBL" id="CAB5023554.1"/>
    </source>
</evidence>
<dbReference type="EMBL" id="CAFBOS010000266">
    <property type="protein sequence ID" value="CAB5023554.1"/>
    <property type="molecule type" value="Genomic_DNA"/>
</dbReference>
<feature type="domain" description="Luciferase-like" evidence="5">
    <location>
        <begin position="16"/>
        <end position="248"/>
    </location>
</feature>
<reference evidence="8" key="1">
    <citation type="submission" date="2020-05" db="EMBL/GenBank/DDBJ databases">
        <authorList>
            <person name="Chiriac C."/>
            <person name="Salcher M."/>
            <person name="Ghai R."/>
            <person name="Kavagutti S V."/>
        </authorList>
    </citation>
    <scope>NUCLEOTIDE SEQUENCE</scope>
</reference>
<keyword evidence="2" id="KW-0288">FMN</keyword>
<dbReference type="GO" id="GO:0008726">
    <property type="term" value="F:alkanesulfonate monooxygenase activity"/>
    <property type="evidence" value="ECO:0007669"/>
    <property type="project" value="TreeGrafter"/>
</dbReference>
<evidence type="ECO:0000259" key="5">
    <source>
        <dbReference type="Pfam" id="PF00296"/>
    </source>
</evidence>
<dbReference type="NCBIfam" id="TIGR03619">
    <property type="entry name" value="F420_Rv2161c"/>
    <property type="match status" value="1"/>
</dbReference>
<evidence type="ECO:0000256" key="1">
    <source>
        <dbReference type="ARBA" id="ARBA00022630"/>
    </source>
</evidence>
<dbReference type="PANTHER" id="PTHR42847:SF4">
    <property type="entry name" value="ALKANESULFONATE MONOOXYGENASE-RELATED"/>
    <property type="match status" value="1"/>
</dbReference>
<dbReference type="EMBL" id="CAFBMH010000038">
    <property type="protein sequence ID" value="CAB4907506.1"/>
    <property type="molecule type" value="Genomic_DNA"/>
</dbReference>
<keyword evidence="3" id="KW-0560">Oxidoreductase</keyword>
<gene>
    <name evidence="6" type="ORF">UFOPK2754_01926</name>
    <name evidence="7" type="ORF">UFOPK3543_01256</name>
    <name evidence="8" type="ORF">UFOPK3967_02909</name>
</gene>
<proteinExistence type="predicted"/>
<evidence type="ECO:0000256" key="4">
    <source>
        <dbReference type="ARBA" id="ARBA00023033"/>
    </source>
</evidence>
<sequence length="308" mass="32974">MPQLSTTLVNFREEDPGSWRFLLDRAVAADRAGIDRLVVSDHVVYGENTDEYAKPEVGGSKGGKQPTTVDGQWLEPLTLLSVVAGITTRVRLGTNILLASLRRPVVLAKTLSTLDVLSDGRVDLGVGVGWQREEYDAAGLSFDGRGKLLDHTLSVLQTLWTEKRASFKDGYLEFDAIHQMPKPRQSGGVPIWVSGTTNKLVARRIVQFGSGWIPWGDSAVDITTGIAQMRDLVEAAGGTLDGKAIVGNLRPVKATTGGVDLAATMAAVPEFVAAGVTDCRMPINVSDDASEAFDTYSATVEAFRAATT</sequence>
<dbReference type="InterPro" id="IPR019921">
    <property type="entry name" value="Lucif-like_OxRdtase_Rv2161c"/>
</dbReference>
<evidence type="ECO:0000313" key="6">
    <source>
        <dbReference type="EMBL" id="CAB4753223.1"/>
    </source>
</evidence>
<dbReference type="GO" id="GO:0046306">
    <property type="term" value="P:alkanesulfonate catabolic process"/>
    <property type="evidence" value="ECO:0007669"/>
    <property type="project" value="TreeGrafter"/>
</dbReference>